<dbReference type="SUPFAM" id="SSF63829">
    <property type="entry name" value="Calcium-dependent phosphotriesterase"/>
    <property type="match status" value="1"/>
</dbReference>
<organism evidence="3">
    <name type="scientific">marine sediment metagenome</name>
    <dbReference type="NCBI Taxonomy" id="412755"/>
    <lineage>
        <taxon>unclassified sequences</taxon>
        <taxon>metagenomes</taxon>
        <taxon>ecological metagenomes</taxon>
    </lineage>
</organism>
<sequence length="83" mass="9081">VWSARWDGGCIVRYTPDGKENLRIEFPAKKVSSVTFGGGDYMDIYVTTAGGDKRDKEGYGAGALFRLNLGIQGVPEFMSKICL</sequence>
<proteinExistence type="inferred from homology"/>
<dbReference type="Gene3D" id="2.120.10.30">
    <property type="entry name" value="TolB, C-terminal domain"/>
    <property type="match status" value="1"/>
</dbReference>
<evidence type="ECO:0000259" key="2">
    <source>
        <dbReference type="Pfam" id="PF08450"/>
    </source>
</evidence>
<accession>X1DCB9</accession>
<name>X1DCB9_9ZZZZ</name>
<evidence type="ECO:0000256" key="1">
    <source>
        <dbReference type="ARBA" id="ARBA00008853"/>
    </source>
</evidence>
<dbReference type="EMBL" id="BART01020312">
    <property type="protein sequence ID" value="GAH02704.1"/>
    <property type="molecule type" value="Genomic_DNA"/>
</dbReference>
<protein>
    <recommendedName>
        <fullName evidence="2">SMP-30/Gluconolactonase/LRE-like region domain-containing protein</fullName>
    </recommendedName>
</protein>
<evidence type="ECO:0000313" key="3">
    <source>
        <dbReference type="EMBL" id="GAH02704.1"/>
    </source>
</evidence>
<dbReference type="GO" id="GO:0005509">
    <property type="term" value="F:calcium ion binding"/>
    <property type="evidence" value="ECO:0007669"/>
    <property type="project" value="TreeGrafter"/>
</dbReference>
<dbReference type="PANTHER" id="PTHR10907">
    <property type="entry name" value="REGUCALCIN"/>
    <property type="match status" value="1"/>
</dbReference>
<comment type="similarity">
    <text evidence="1">Belongs to the SMP-30/CGR1 family.</text>
</comment>
<comment type="caution">
    <text evidence="3">The sequence shown here is derived from an EMBL/GenBank/DDBJ whole genome shotgun (WGS) entry which is preliminary data.</text>
</comment>
<dbReference type="GO" id="GO:0004341">
    <property type="term" value="F:gluconolactonase activity"/>
    <property type="evidence" value="ECO:0007669"/>
    <property type="project" value="TreeGrafter"/>
</dbReference>
<dbReference type="InterPro" id="IPR011042">
    <property type="entry name" value="6-blade_b-propeller_TolB-like"/>
</dbReference>
<dbReference type="PANTHER" id="PTHR10907:SF47">
    <property type="entry name" value="REGUCALCIN"/>
    <property type="match status" value="1"/>
</dbReference>
<gene>
    <name evidence="3" type="ORF">S01H4_37769</name>
</gene>
<feature type="non-terminal residue" evidence="3">
    <location>
        <position position="1"/>
    </location>
</feature>
<dbReference type="GO" id="GO:0019853">
    <property type="term" value="P:L-ascorbic acid biosynthetic process"/>
    <property type="evidence" value="ECO:0007669"/>
    <property type="project" value="TreeGrafter"/>
</dbReference>
<dbReference type="Pfam" id="PF08450">
    <property type="entry name" value="SGL"/>
    <property type="match status" value="1"/>
</dbReference>
<dbReference type="InterPro" id="IPR013658">
    <property type="entry name" value="SGL"/>
</dbReference>
<feature type="domain" description="SMP-30/Gluconolactonase/LRE-like region" evidence="2">
    <location>
        <begin position="1"/>
        <end position="49"/>
    </location>
</feature>
<dbReference type="AlphaFoldDB" id="X1DCB9"/>
<reference evidence="3" key="1">
    <citation type="journal article" date="2014" name="Front. Microbiol.">
        <title>High frequency of phylogenetically diverse reductive dehalogenase-homologous genes in deep subseafloor sedimentary metagenomes.</title>
        <authorList>
            <person name="Kawai M."/>
            <person name="Futagami T."/>
            <person name="Toyoda A."/>
            <person name="Takaki Y."/>
            <person name="Nishi S."/>
            <person name="Hori S."/>
            <person name="Arai W."/>
            <person name="Tsubouchi T."/>
            <person name="Morono Y."/>
            <person name="Uchiyama I."/>
            <person name="Ito T."/>
            <person name="Fujiyama A."/>
            <person name="Inagaki F."/>
            <person name="Takami H."/>
        </authorList>
    </citation>
    <scope>NUCLEOTIDE SEQUENCE</scope>
    <source>
        <strain evidence="3">Expedition CK06-06</strain>
    </source>
</reference>